<evidence type="ECO:0000256" key="3">
    <source>
        <dbReference type="ARBA" id="ARBA00022692"/>
    </source>
</evidence>
<dbReference type="PANTHER" id="PTHR40277">
    <property type="entry name" value="BLL5419 PROTEIN"/>
    <property type="match status" value="1"/>
</dbReference>
<evidence type="ECO:0000256" key="1">
    <source>
        <dbReference type="ARBA" id="ARBA00004651"/>
    </source>
</evidence>
<dbReference type="NCBIfam" id="TIGR00374">
    <property type="entry name" value="flippase-like domain"/>
    <property type="match status" value="1"/>
</dbReference>
<evidence type="ECO:0000313" key="8">
    <source>
        <dbReference type="Proteomes" id="UP000245627"/>
    </source>
</evidence>
<dbReference type="AlphaFoldDB" id="A0A2T8HEZ3"/>
<dbReference type="EMBL" id="QDKG01000008">
    <property type="protein sequence ID" value="PVH24007.1"/>
    <property type="molecule type" value="Genomic_DNA"/>
</dbReference>
<comment type="caution">
    <text evidence="7">The sequence shown here is derived from an EMBL/GenBank/DDBJ whole genome shotgun (WGS) entry which is preliminary data.</text>
</comment>
<comment type="subcellular location">
    <subcellularLocation>
        <location evidence="1">Cell membrane</location>
        <topology evidence="1">Multi-pass membrane protein</topology>
    </subcellularLocation>
</comment>
<dbReference type="RefSeq" id="WP_116777043.1">
    <property type="nucleotide sequence ID" value="NZ_QDKG01000008.1"/>
</dbReference>
<keyword evidence="8" id="KW-1185">Reference proteome</keyword>
<gene>
    <name evidence="7" type="ORF">DC487_16295</name>
</gene>
<organism evidence="7 8">
    <name type="scientific">Sphingobacterium corticibacter</name>
    <dbReference type="NCBI Taxonomy" id="2171749"/>
    <lineage>
        <taxon>Bacteria</taxon>
        <taxon>Pseudomonadati</taxon>
        <taxon>Bacteroidota</taxon>
        <taxon>Sphingobacteriia</taxon>
        <taxon>Sphingobacteriales</taxon>
        <taxon>Sphingobacteriaceae</taxon>
        <taxon>Sphingobacterium</taxon>
    </lineage>
</organism>
<feature type="transmembrane region" description="Helical" evidence="6">
    <location>
        <begin position="28"/>
        <end position="52"/>
    </location>
</feature>
<evidence type="ECO:0000256" key="2">
    <source>
        <dbReference type="ARBA" id="ARBA00022475"/>
    </source>
</evidence>
<feature type="transmembrane region" description="Helical" evidence="6">
    <location>
        <begin position="226"/>
        <end position="245"/>
    </location>
</feature>
<accession>A0A2T8HEZ3</accession>
<protein>
    <recommendedName>
        <fullName evidence="9">Flippase-like domain-containing protein</fullName>
    </recommendedName>
</protein>
<keyword evidence="4 6" id="KW-1133">Transmembrane helix</keyword>
<proteinExistence type="predicted"/>
<name>A0A2T8HEZ3_9SPHI</name>
<feature type="transmembrane region" description="Helical" evidence="6">
    <location>
        <begin position="124"/>
        <end position="142"/>
    </location>
</feature>
<keyword evidence="3 6" id="KW-0812">Transmembrane</keyword>
<evidence type="ECO:0000256" key="6">
    <source>
        <dbReference type="SAM" id="Phobius"/>
    </source>
</evidence>
<feature type="transmembrane region" description="Helical" evidence="6">
    <location>
        <begin position="6"/>
        <end position="21"/>
    </location>
</feature>
<reference evidence="7 8" key="1">
    <citation type="submission" date="2018-04" db="EMBL/GenBank/DDBJ databases">
        <title>Sphingobacterium cortibacter sp. nov.</title>
        <authorList>
            <person name="Li Y."/>
        </authorList>
    </citation>
    <scope>NUCLEOTIDE SEQUENCE [LARGE SCALE GENOMIC DNA]</scope>
    <source>
        <strain evidence="7 8">2c-3</strain>
    </source>
</reference>
<feature type="transmembrane region" description="Helical" evidence="6">
    <location>
        <begin position="154"/>
        <end position="174"/>
    </location>
</feature>
<dbReference type="InterPro" id="IPR022791">
    <property type="entry name" value="L-PG_synthase/AglD"/>
</dbReference>
<dbReference type="PANTHER" id="PTHR40277:SF1">
    <property type="entry name" value="BLL5419 PROTEIN"/>
    <property type="match status" value="1"/>
</dbReference>
<dbReference type="GO" id="GO:0005886">
    <property type="term" value="C:plasma membrane"/>
    <property type="evidence" value="ECO:0007669"/>
    <property type="project" value="UniProtKB-SubCell"/>
</dbReference>
<feature type="transmembrane region" description="Helical" evidence="6">
    <location>
        <begin position="307"/>
        <end position="324"/>
    </location>
</feature>
<evidence type="ECO:0000256" key="5">
    <source>
        <dbReference type="ARBA" id="ARBA00023136"/>
    </source>
</evidence>
<feature type="transmembrane region" description="Helical" evidence="6">
    <location>
        <begin position="282"/>
        <end position="300"/>
    </location>
</feature>
<evidence type="ECO:0000256" key="4">
    <source>
        <dbReference type="ARBA" id="ARBA00022989"/>
    </source>
</evidence>
<evidence type="ECO:0000313" key="7">
    <source>
        <dbReference type="EMBL" id="PVH24007.1"/>
    </source>
</evidence>
<sequence>MHIIKYIIIITVCFCMVLFLYQTDFRSVFGTLSVVGFRTLLVFPLTAFAYYLGTLSWQVLLADGSKKINTFRLFFIRQVGETVGLFNPTSIVGGDLTKVYYLQKYQISERSAVNSVVSARMTMILSQILLATIALIWLLYQTGETDWMTNTRPALYILLFLLCTVQIGLFYWIYRPYDATPSLVQEAAATSRIDRFKNKMLLTLSDLKTTVRADRKAFFLSYSLALMHWVVGSLEFFLILSFLGIDIAIMQAVLMDMGVILIKSVGAFIPGQIGVEEFGNKVVLAAIGVQSGVIWLSISLLRRFRQLVWALIGCIAYFFFSKQIKPPYAVHE</sequence>
<keyword evidence="2" id="KW-1003">Cell membrane</keyword>
<dbReference type="Pfam" id="PF03706">
    <property type="entry name" value="LPG_synthase_TM"/>
    <property type="match status" value="1"/>
</dbReference>
<dbReference type="Proteomes" id="UP000245627">
    <property type="component" value="Unassembled WGS sequence"/>
</dbReference>
<evidence type="ECO:0008006" key="9">
    <source>
        <dbReference type="Google" id="ProtNLM"/>
    </source>
</evidence>
<keyword evidence="5 6" id="KW-0472">Membrane</keyword>
<feature type="transmembrane region" description="Helical" evidence="6">
    <location>
        <begin position="252"/>
        <end position="270"/>
    </location>
</feature>
<dbReference type="OrthoDB" id="1016056at2"/>